<dbReference type="Proteomes" id="UP000694388">
    <property type="component" value="Unplaced"/>
</dbReference>
<dbReference type="InterPro" id="IPR050600">
    <property type="entry name" value="SETD3_SETD6_MTase"/>
</dbReference>
<dbReference type="GO" id="GO:0016279">
    <property type="term" value="F:protein-lysine N-methyltransferase activity"/>
    <property type="evidence" value="ECO:0007669"/>
    <property type="project" value="TreeGrafter"/>
</dbReference>
<dbReference type="InterPro" id="IPR001214">
    <property type="entry name" value="SET_dom"/>
</dbReference>
<keyword evidence="1" id="KW-0489">Methyltransferase</keyword>
<dbReference type="InterPro" id="IPR036464">
    <property type="entry name" value="Rubisco_LSMT_subst-bd_sf"/>
</dbReference>
<dbReference type="PANTHER" id="PTHR13271:SF34">
    <property type="entry name" value="N-LYSINE METHYLTRANSFERASE SETD6"/>
    <property type="match status" value="1"/>
</dbReference>
<dbReference type="Gene3D" id="3.90.1420.10">
    <property type="entry name" value="Rubisco LSMT, substrate-binding domain"/>
    <property type="match status" value="1"/>
</dbReference>
<dbReference type="GeneTree" id="ENSGT00940000153577"/>
<dbReference type="Pfam" id="PF00856">
    <property type="entry name" value="SET"/>
    <property type="match status" value="1"/>
</dbReference>
<evidence type="ECO:0000256" key="3">
    <source>
        <dbReference type="ARBA" id="ARBA00022691"/>
    </source>
</evidence>
<keyword evidence="2" id="KW-0808">Transferase</keyword>
<reference evidence="5" key="2">
    <citation type="submission" date="2025-09" db="UniProtKB">
        <authorList>
            <consortium name="Ensembl"/>
        </authorList>
    </citation>
    <scope>IDENTIFICATION</scope>
</reference>
<dbReference type="InterPro" id="IPR046341">
    <property type="entry name" value="SET_dom_sf"/>
</dbReference>
<keyword evidence="6" id="KW-1185">Reference proteome</keyword>
<dbReference type="SUPFAM" id="SSF82199">
    <property type="entry name" value="SET domain"/>
    <property type="match status" value="1"/>
</dbReference>
<dbReference type="FunFam" id="3.90.1410.10:FF:000018">
    <property type="entry name" value="N-lysine methyltransferase SETD6 isoform X2"/>
    <property type="match status" value="1"/>
</dbReference>
<dbReference type="Gene3D" id="3.90.1410.10">
    <property type="entry name" value="set domain protein methyltransferase, domain 1"/>
    <property type="match status" value="2"/>
</dbReference>
<evidence type="ECO:0000313" key="5">
    <source>
        <dbReference type="Ensembl" id="ENSEBUP00000003452.1"/>
    </source>
</evidence>
<dbReference type="PANTHER" id="PTHR13271">
    <property type="entry name" value="UNCHARACTERIZED PUTATIVE METHYLTRANSFERASE"/>
    <property type="match status" value="1"/>
</dbReference>
<proteinExistence type="predicted"/>
<dbReference type="GO" id="GO:0005634">
    <property type="term" value="C:nucleus"/>
    <property type="evidence" value="ECO:0007669"/>
    <property type="project" value="TreeGrafter"/>
</dbReference>
<keyword evidence="3" id="KW-0949">S-adenosyl-L-methionine</keyword>
<accession>A0A8C4NA33</accession>
<evidence type="ECO:0000256" key="2">
    <source>
        <dbReference type="ARBA" id="ARBA00022679"/>
    </source>
</evidence>
<organism evidence="5 6">
    <name type="scientific">Eptatretus burgeri</name>
    <name type="common">Inshore hagfish</name>
    <dbReference type="NCBI Taxonomy" id="7764"/>
    <lineage>
        <taxon>Eukaryota</taxon>
        <taxon>Metazoa</taxon>
        <taxon>Chordata</taxon>
        <taxon>Craniata</taxon>
        <taxon>Vertebrata</taxon>
        <taxon>Cyclostomata</taxon>
        <taxon>Myxini</taxon>
        <taxon>Myxiniformes</taxon>
        <taxon>Myxinidae</taxon>
        <taxon>Eptatretinae</taxon>
        <taxon>Eptatretus</taxon>
    </lineage>
</organism>
<name>A0A8C4NA33_EPTBU</name>
<evidence type="ECO:0000259" key="4">
    <source>
        <dbReference type="Pfam" id="PF00856"/>
    </source>
</evidence>
<feature type="domain" description="SET" evidence="4">
    <location>
        <begin position="2"/>
        <end position="141"/>
    </location>
</feature>
<reference evidence="5" key="1">
    <citation type="submission" date="2025-08" db="UniProtKB">
        <authorList>
            <consortium name="Ensembl"/>
        </authorList>
    </citation>
    <scope>IDENTIFICATION</scope>
</reference>
<dbReference type="Ensembl" id="ENSEBUT00000003823.1">
    <property type="protein sequence ID" value="ENSEBUP00000003452.1"/>
    <property type="gene ID" value="ENSEBUG00000002504.1"/>
</dbReference>
<evidence type="ECO:0000256" key="1">
    <source>
        <dbReference type="ARBA" id="ARBA00022603"/>
    </source>
</evidence>
<evidence type="ECO:0000313" key="6">
    <source>
        <dbReference type="Proteomes" id="UP000694388"/>
    </source>
</evidence>
<protein>
    <submittedName>
        <fullName evidence="5">SET domain containing 6, protein lysine methyltransferase</fullName>
    </submittedName>
</protein>
<sequence>MLAVKPIASGEVLFVVPRPAVLSHSNTDIHQLLTTESLSLRSRSRWVPLLLTLMYESSHLDSPWAPYIALWPNFVQADLPMFCFQESRGGKKRNPPVMVPMADMLNHTTNHNAQLEFSQDVLKMVAVRAIADGEEVFNTYGQLANSQLLHMYGFTEPGSTNPNDTARVPWITLLRSALHGQGPKERKLLRRKWRLLSQLTAVDEGIMVGWHGVHSAGKLEQVLKVLSMPKAQFGVYCKHQCWKKEVLKDDDTLLSNDAILNLPKAWLDLLLCGIRKTLATFAIFPQECKMQGKNLAIHRERWKQALMLRQGQRQILEQLLELKESSSD</sequence>
<dbReference type="AlphaFoldDB" id="A0A8C4NA33"/>
<dbReference type="GO" id="GO:0032259">
    <property type="term" value="P:methylation"/>
    <property type="evidence" value="ECO:0007669"/>
    <property type="project" value="UniProtKB-KW"/>
</dbReference>